<name>A0A239ACV0_9PSED</name>
<dbReference type="GO" id="GO:0009893">
    <property type="term" value="P:positive regulation of metabolic process"/>
    <property type="evidence" value="ECO:0007669"/>
    <property type="project" value="UniProtKB-ARBA"/>
</dbReference>
<protein>
    <submittedName>
        <fullName evidence="8">Transcriptional regulator, AraC family</fullName>
    </submittedName>
</protein>
<gene>
    <name evidence="8" type="ORF">SAMN05216255_1090</name>
</gene>
<feature type="domain" description="HTH araC/xylS-type" evidence="7">
    <location>
        <begin position="171"/>
        <end position="268"/>
    </location>
</feature>
<dbReference type="InterPro" id="IPR050204">
    <property type="entry name" value="AraC_XylS_family_regulators"/>
</dbReference>
<dbReference type="GO" id="GO:0005737">
    <property type="term" value="C:cytoplasm"/>
    <property type="evidence" value="ECO:0007669"/>
    <property type="project" value="UniProtKB-SubCell"/>
</dbReference>
<evidence type="ECO:0000256" key="3">
    <source>
        <dbReference type="ARBA" id="ARBA00023125"/>
    </source>
</evidence>
<dbReference type="AlphaFoldDB" id="A0A239ACV0"/>
<dbReference type="RefSeq" id="WP_010483683.1">
    <property type="nucleotide sequence ID" value="NZ_FZOG01000001.1"/>
</dbReference>
<dbReference type="InterPro" id="IPR018060">
    <property type="entry name" value="HTH_AraC"/>
</dbReference>
<dbReference type="SMART" id="SM00342">
    <property type="entry name" value="HTH_ARAC"/>
    <property type="match status" value="1"/>
</dbReference>
<evidence type="ECO:0000256" key="6">
    <source>
        <dbReference type="ARBA" id="ARBA00037345"/>
    </source>
</evidence>
<dbReference type="EMBL" id="FZOG01000001">
    <property type="protein sequence ID" value="SNR93410.1"/>
    <property type="molecule type" value="Genomic_DNA"/>
</dbReference>
<evidence type="ECO:0000256" key="4">
    <source>
        <dbReference type="ARBA" id="ARBA00023159"/>
    </source>
</evidence>
<keyword evidence="5" id="KW-0804">Transcription</keyword>
<dbReference type="Gene3D" id="1.10.10.60">
    <property type="entry name" value="Homeodomain-like"/>
    <property type="match status" value="1"/>
</dbReference>
<dbReference type="Pfam" id="PF12833">
    <property type="entry name" value="HTH_18"/>
    <property type="match status" value="1"/>
</dbReference>
<evidence type="ECO:0000313" key="9">
    <source>
        <dbReference type="Proteomes" id="UP000242915"/>
    </source>
</evidence>
<dbReference type="PRINTS" id="PR00032">
    <property type="entry name" value="HTHARAC"/>
</dbReference>
<dbReference type="SUPFAM" id="SSF46689">
    <property type="entry name" value="Homeodomain-like"/>
    <property type="match status" value="2"/>
</dbReference>
<keyword evidence="2" id="KW-0805">Transcription regulation</keyword>
<evidence type="ECO:0000256" key="2">
    <source>
        <dbReference type="ARBA" id="ARBA00023015"/>
    </source>
</evidence>
<keyword evidence="9" id="KW-1185">Reference proteome</keyword>
<keyword evidence="3" id="KW-0238">DNA-binding</keyword>
<dbReference type="InterPro" id="IPR018062">
    <property type="entry name" value="HTH_AraC-typ_CS"/>
</dbReference>
<sequence length="269" mass="30593">MEQTQHIISGLPGVRLINAEYHNFAFPRHFHLEYHIGLLLRGQHRYVCQGERLQATVGDALLMAPEQIHDGASLTGEGYRIRVLALDPQRLEQASRSLSDERHGTPRLTSSSLRNVQLQRQLGVLHASLVNGDSTLAQESNLLSMFATLLALGSSLRIKEQDQGFDLRTWGRLREWMESRLDQPPSLEELAAFCGLSPWQALRRFSRQCGLPPHQWLTQLRLERALPRVLRGDSLSDIALQLGFYDQAHFSRLFRRTYGLPPARLRSSS</sequence>
<dbReference type="GO" id="GO:0003700">
    <property type="term" value="F:DNA-binding transcription factor activity"/>
    <property type="evidence" value="ECO:0007669"/>
    <property type="project" value="InterPro"/>
</dbReference>
<dbReference type="SUPFAM" id="SSF51215">
    <property type="entry name" value="Regulatory protein AraC"/>
    <property type="match status" value="1"/>
</dbReference>
<evidence type="ECO:0000259" key="7">
    <source>
        <dbReference type="PROSITE" id="PS01124"/>
    </source>
</evidence>
<accession>A0A239ACV0</accession>
<dbReference type="InterPro" id="IPR003313">
    <property type="entry name" value="AraC-bd"/>
</dbReference>
<dbReference type="Pfam" id="PF02311">
    <property type="entry name" value="AraC_binding"/>
    <property type="match status" value="1"/>
</dbReference>
<comment type="subcellular location">
    <subcellularLocation>
        <location evidence="1">Cytoplasm</location>
    </subcellularLocation>
</comment>
<dbReference type="InterPro" id="IPR037923">
    <property type="entry name" value="HTH-like"/>
</dbReference>
<comment type="function">
    <text evidence="6">Regulatory protein of the TOL plasmid xyl operons. XylS activates the xylXYZLTEGFJQKIH operon required for the degradation of toluene, m-xylene and p-xylene.</text>
</comment>
<dbReference type="PROSITE" id="PS00041">
    <property type="entry name" value="HTH_ARAC_FAMILY_1"/>
    <property type="match status" value="1"/>
</dbReference>
<dbReference type="PROSITE" id="PS01124">
    <property type="entry name" value="HTH_ARAC_FAMILY_2"/>
    <property type="match status" value="1"/>
</dbReference>
<dbReference type="InterPro" id="IPR009057">
    <property type="entry name" value="Homeodomain-like_sf"/>
</dbReference>
<dbReference type="PANTHER" id="PTHR46796:SF11">
    <property type="entry name" value="TRANSCRIPTIONAL REGULATOR-RELATED"/>
    <property type="match status" value="1"/>
</dbReference>
<reference evidence="9" key="1">
    <citation type="submission" date="2017-06" db="EMBL/GenBank/DDBJ databases">
        <authorList>
            <person name="Varghese N."/>
            <person name="Submissions S."/>
        </authorList>
    </citation>
    <scope>NUCLEOTIDE SEQUENCE [LARGE SCALE GENOMIC DNA]</scope>
    <source>
        <strain evidence="9">CIP 108523</strain>
    </source>
</reference>
<evidence type="ECO:0000313" key="8">
    <source>
        <dbReference type="EMBL" id="SNR93410.1"/>
    </source>
</evidence>
<proteinExistence type="predicted"/>
<dbReference type="PANTHER" id="PTHR46796">
    <property type="entry name" value="HTH-TYPE TRANSCRIPTIONAL ACTIVATOR RHAS-RELATED"/>
    <property type="match status" value="1"/>
</dbReference>
<evidence type="ECO:0000256" key="1">
    <source>
        <dbReference type="ARBA" id="ARBA00004496"/>
    </source>
</evidence>
<evidence type="ECO:0000256" key="5">
    <source>
        <dbReference type="ARBA" id="ARBA00023163"/>
    </source>
</evidence>
<dbReference type="InterPro" id="IPR020449">
    <property type="entry name" value="Tscrpt_reg_AraC-type_HTH"/>
</dbReference>
<dbReference type="Proteomes" id="UP000242915">
    <property type="component" value="Unassembled WGS sequence"/>
</dbReference>
<organism evidence="8 9">
    <name type="scientific">Pseudomonas segetis</name>
    <dbReference type="NCBI Taxonomy" id="298908"/>
    <lineage>
        <taxon>Bacteria</taxon>
        <taxon>Pseudomonadati</taxon>
        <taxon>Pseudomonadota</taxon>
        <taxon>Gammaproteobacteria</taxon>
        <taxon>Pseudomonadales</taxon>
        <taxon>Pseudomonadaceae</taxon>
        <taxon>Pseudomonas</taxon>
    </lineage>
</organism>
<dbReference type="GO" id="GO:0043565">
    <property type="term" value="F:sequence-specific DNA binding"/>
    <property type="evidence" value="ECO:0007669"/>
    <property type="project" value="InterPro"/>
</dbReference>
<keyword evidence="4" id="KW-0010">Activator</keyword>